<dbReference type="Gene3D" id="3.40.190.10">
    <property type="entry name" value="Periplasmic binding protein-like II"/>
    <property type="match status" value="2"/>
</dbReference>
<accession>A0A3N0HZU5</accession>
<gene>
    <name evidence="4" type="ORF">EDX97_05650</name>
</gene>
<dbReference type="InterPro" id="IPR001638">
    <property type="entry name" value="Solute-binding_3/MltF_N"/>
</dbReference>
<evidence type="ECO:0000256" key="1">
    <source>
        <dbReference type="ARBA" id="ARBA00022729"/>
    </source>
</evidence>
<dbReference type="CDD" id="cd13530">
    <property type="entry name" value="PBP2_peptides_like"/>
    <property type="match status" value="1"/>
</dbReference>
<dbReference type="Proteomes" id="UP000276568">
    <property type="component" value="Unassembled WGS sequence"/>
</dbReference>
<reference evidence="4 5" key="1">
    <citation type="submission" date="2018-11" db="EMBL/GenBank/DDBJ databases">
        <title>Clostridium sp. nov., a member of the family Erysipelotrichaceae isolated from pig faeces.</title>
        <authorList>
            <person name="Chang Y.-H."/>
        </authorList>
    </citation>
    <scope>NUCLEOTIDE SEQUENCE [LARGE SCALE GENOMIC DNA]</scope>
    <source>
        <strain evidence="4 5">YH-panp20</strain>
    </source>
</reference>
<sequence>MKKKIVKVALAFAMTLSLVGLGSQQVSAKDETETITVGISPDYKPYESLTKKNKMVGFDIDMVSHFQKYLSEEEGHTVKFKYKKMDFDNIITQINGGQVDVGISGFTYSKKRKVEWSDPYTKTGQVAVVAADSDMSSVDDLKDKKLVAQTGSTGEEAAKEQSSDTTGLKDVQDIMNAIKANQYDAAVVDSAVAKEYASSGEYKVLDGSLKDEKNYIVAKKGNKKMIKKINKAIKEFKSSDDYQKLCDKYGVLPLDD</sequence>
<dbReference type="SUPFAM" id="SSF53850">
    <property type="entry name" value="Periplasmic binding protein-like II"/>
    <property type="match status" value="1"/>
</dbReference>
<evidence type="ECO:0000313" key="5">
    <source>
        <dbReference type="Proteomes" id="UP000276568"/>
    </source>
</evidence>
<keyword evidence="5" id="KW-1185">Reference proteome</keyword>
<dbReference type="SMART" id="SM00062">
    <property type="entry name" value="PBPb"/>
    <property type="match status" value="1"/>
</dbReference>
<dbReference type="OrthoDB" id="9774451at2"/>
<evidence type="ECO:0000259" key="3">
    <source>
        <dbReference type="SMART" id="SM00062"/>
    </source>
</evidence>
<evidence type="ECO:0000313" key="4">
    <source>
        <dbReference type="EMBL" id="RNM30281.1"/>
    </source>
</evidence>
<dbReference type="RefSeq" id="WP_128520206.1">
    <property type="nucleotide sequence ID" value="NZ_JALFCT010000011.1"/>
</dbReference>
<name>A0A3N0HZU5_9FIRM</name>
<feature type="domain" description="Solute-binding protein family 3/N-terminal" evidence="3">
    <location>
        <begin position="34"/>
        <end position="253"/>
    </location>
</feature>
<dbReference type="PANTHER" id="PTHR35936:SF17">
    <property type="entry name" value="ARGININE-BINDING EXTRACELLULAR PROTEIN ARTP"/>
    <property type="match status" value="1"/>
</dbReference>
<feature type="signal peptide" evidence="2">
    <location>
        <begin position="1"/>
        <end position="28"/>
    </location>
</feature>
<dbReference type="AlphaFoldDB" id="A0A3N0HZU5"/>
<dbReference type="Pfam" id="PF00497">
    <property type="entry name" value="SBP_bac_3"/>
    <property type="match status" value="1"/>
</dbReference>
<dbReference type="PANTHER" id="PTHR35936">
    <property type="entry name" value="MEMBRANE-BOUND LYTIC MUREIN TRANSGLYCOSYLASE F"/>
    <property type="match status" value="1"/>
</dbReference>
<evidence type="ECO:0000256" key="2">
    <source>
        <dbReference type="SAM" id="SignalP"/>
    </source>
</evidence>
<dbReference type="EMBL" id="RJQC01000002">
    <property type="protein sequence ID" value="RNM30281.1"/>
    <property type="molecule type" value="Genomic_DNA"/>
</dbReference>
<keyword evidence="1 2" id="KW-0732">Signal</keyword>
<feature type="chain" id="PRO_5018154182" evidence="2">
    <location>
        <begin position="29"/>
        <end position="256"/>
    </location>
</feature>
<proteinExistence type="predicted"/>
<comment type="caution">
    <text evidence="4">The sequence shown here is derived from an EMBL/GenBank/DDBJ whole genome shotgun (WGS) entry which is preliminary data.</text>
</comment>
<organism evidence="4 5">
    <name type="scientific">Absicoccus porci</name>
    <dbReference type="NCBI Taxonomy" id="2486576"/>
    <lineage>
        <taxon>Bacteria</taxon>
        <taxon>Bacillati</taxon>
        <taxon>Bacillota</taxon>
        <taxon>Erysipelotrichia</taxon>
        <taxon>Erysipelotrichales</taxon>
        <taxon>Erysipelotrichaceae</taxon>
        <taxon>Absicoccus</taxon>
    </lineage>
</organism>
<protein>
    <submittedName>
        <fullName evidence="4">Amino acid ABC transporter substrate-binding protein</fullName>
    </submittedName>
</protein>